<reference evidence="1" key="1">
    <citation type="journal article" date="2020" name="Stud. Mycol.">
        <title>101 Dothideomycetes genomes: a test case for predicting lifestyles and emergence of pathogens.</title>
        <authorList>
            <person name="Haridas S."/>
            <person name="Albert R."/>
            <person name="Binder M."/>
            <person name="Bloem J."/>
            <person name="Labutti K."/>
            <person name="Salamov A."/>
            <person name="Andreopoulos B."/>
            <person name="Baker S."/>
            <person name="Barry K."/>
            <person name="Bills G."/>
            <person name="Bluhm B."/>
            <person name="Cannon C."/>
            <person name="Castanera R."/>
            <person name="Culley D."/>
            <person name="Daum C."/>
            <person name="Ezra D."/>
            <person name="Gonzalez J."/>
            <person name="Henrissat B."/>
            <person name="Kuo A."/>
            <person name="Liang C."/>
            <person name="Lipzen A."/>
            <person name="Lutzoni F."/>
            <person name="Magnuson J."/>
            <person name="Mondo S."/>
            <person name="Nolan M."/>
            <person name="Ohm R."/>
            <person name="Pangilinan J."/>
            <person name="Park H.-J."/>
            <person name="Ramirez L."/>
            <person name="Alfaro M."/>
            <person name="Sun H."/>
            <person name="Tritt A."/>
            <person name="Yoshinaga Y."/>
            <person name="Zwiers L.-H."/>
            <person name="Turgeon B."/>
            <person name="Goodwin S."/>
            <person name="Spatafora J."/>
            <person name="Crous P."/>
            <person name="Grigoriev I."/>
        </authorList>
    </citation>
    <scope>NUCLEOTIDE SEQUENCE</scope>
    <source>
        <strain evidence="1">CBS 525.71</strain>
    </source>
</reference>
<dbReference type="EMBL" id="MU006707">
    <property type="protein sequence ID" value="KAF2630388.1"/>
    <property type="molecule type" value="Genomic_DNA"/>
</dbReference>
<name>A0ACB6S8T8_9PLEO</name>
<protein>
    <submittedName>
        <fullName evidence="1">Uncharacterized protein</fullName>
    </submittedName>
</protein>
<sequence>MSFDIVHINVDDASIPVYKDWISAVLSYFKKAFAAPFPEADDRAIRLDDMDHPDLDQDLKTLDVLLPSGVPASSAFDAKTTESSQGNDLDMDPSNDEDSEDDSDAETGNDSDLLHEIEIATRIQTG</sequence>
<proteinExistence type="predicted"/>
<gene>
    <name evidence="1" type="ORF">BU25DRAFT_408340</name>
</gene>
<accession>A0ACB6S8T8</accession>
<dbReference type="Proteomes" id="UP000799754">
    <property type="component" value="Unassembled WGS sequence"/>
</dbReference>
<organism evidence="1 2">
    <name type="scientific">Macroventuria anomochaeta</name>
    <dbReference type="NCBI Taxonomy" id="301207"/>
    <lineage>
        <taxon>Eukaryota</taxon>
        <taxon>Fungi</taxon>
        <taxon>Dikarya</taxon>
        <taxon>Ascomycota</taxon>
        <taxon>Pezizomycotina</taxon>
        <taxon>Dothideomycetes</taxon>
        <taxon>Pleosporomycetidae</taxon>
        <taxon>Pleosporales</taxon>
        <taxon>Pleosporineae</taxon>
        <taxon>Didymellaceae</taxon>
        <taxon>Macroventuria</taxon>
    </lineage>
</organism>
<evidence type="ECO:0000313" key="2">
    <source>
        <dbReference type="Proteomes" id="UP000799754"/>
    </source>
</evidence>
<comment type="caution">
    <text evidence="1">The sequence shown here is derived from an EMBL/GenBank/DDBJ whole genome shotgun (WGS) entry which is preliminary data.</text>
</comment>
<keyword evidence="2" id="KW-1185">Reference proteome</keyword>
<evidence type="ECO:0000313" key="1">
    <source>
        <dbReference type="EMBL" id="KAF2630388.1"/>
    </source>
</evidence>